<name>A0A077EF67_9FLAO</name>
<dbReference type="KEGG" id="eao:BD94_2526"/>
<reference evidence="1" key="1">
    <citation type="journal article" date="2013" name="Lancet">
        <title>First case of E anophelis outbreak in an intensive-care unit.</title>
        <authorList>
            <person name="Teo J."/>
            <person name="Tan S.Y."/>
            <person name="Tay M."/>
            <person name="Ding Y."/>
            <person name="Kjelleberg S."/>
            <person name="Givskov M."/>
            <person name="Lin R.T."/>
            <person name="Yang L."/>
        </authorList>
    </citation>
    <scope>NUCLEOTIDE SEQUENCE [LARGE SCALE GENOMIC DNA]</scope>
    <source>
        <strain evidence="1">NUHP1</strain>
    </source>
</reference>
<dbReference type="AlphaFoldDB" id="A0A077EF67"/>
<organism evidence="1 2">
    <name type="scientific">Elizabethkingia anophelis NUHP1</name>
    <dbReference type="NCBI Taxonomy" id="1338011"/>
    <lineage>
        <taxon>Bacteria</taxon>
        <taxon>Pseudomonadati</taxon>
        <taxon>Bacteroidota</taxon>
        <taxon>Flavobacteriia</taxon>
        <taxon>Flavobacteriales</taxon>
        <taxon>Weeksellaceae</taxon>
        <taxon>Elizabethkingia</taxon>
    </lineage>
</organism>
<dbReference type="EMBL" id="CP007547">
    <property type="protein sequence ID" value="AIL46301.1"/>
    <property type="molecule type" value="Genomic_DNA"/>
</dbReference>
<dbReference type="HOGENOM" id="CLU_2787250_0_0_10"/>
<evidence type="ECO:0000313" key="1">
    <source>
        <dbReference type="EMBL" id="AIL46301.1"/>
    </source>
</evidence>
<protein>
    <submittedName>
        <fullName evidence="1">Uncharacterized protein</fullName>
    </submittedName>
</protein>
<proteinExistence type="predicted"/>
<evidence type="ECO:0000313" key="2">
    <source>
        <dbReference type="Proteomes" id="UP000028933"/>
    </source>
</evidence>
<reference evidence="1" key="2">
    <citation type="journal article" date="2015" name="Genome Biol. Evol.">
        <title>Complete Genome Sequence and Transcriptomic Analysis of the Novel Pathogen Elizabethkingia anophelis in Response to Oxidative Stress.</title>
        <authorList>
            <person name="Li Y."/>
            <person name="Liu Y."/>
            <person name="Chew S.C."/>
            <person name="Tay M."/>
            <person name="Salido M.M."/>
            <person name="Teo J."/>
            <person name="Lauro F.M."/>
            <person name="Givskov M."/>
            <person name="Yang L."/>
        </authorList>
    </citation>
    <scope>NUCLEOTIDE SEQUENCE</scope>
    <source>
        <strain evidence="1">NUHP1</strain>
    </source>
</reference>
<gene>
    <name evidence="1" type="ORF">BD94_2526</name>
</gene>
<accession>A0A077EF67</accession>
<dbReference type="Proteomes" id="UP000028933">
    <property type="component" value="Chromosome"/>
</dbReference>
<sequence>MYKILSITAESAIKNNCPATLKAIVANSQMMNPIPSIEMNERLCKYVMLLKFYNFSKNTKIKHLPLLN</sequence>